<dbReference type="Proteomes" id="UP000461754">
    <property type="component" value="Unassembled WGS sequence"/>
</dbReference>
<keyword evidence="3" id="KW-0378">Hydrolase</keyword>
<keyword evidence="1" id="KW-0472">Membrane</keyword>
<feature type="domain" description="CAAX prenyl protease 2/Lysostaphin resistance protein A-like" evidence="2">
    <location>
        <begin position="117"/>
        <end position="220"/>
    </location>
</feature>
<feature type="transmembrane region" description="Helical" evidence="1">
    <location>
        <begin position="156"/>
        <end position="173"/>
    </location>
</feature>
<feature type="transmembrane region" description="Helical" evidence="1">
    <location>
        <begin position="51"/>
        <end position="70"/>
    </location>
</feature>
<name>A0A7X2TBA9_9FIRM</name>
<keyword evidence="1" id="KW-0812">Transmembrane</keyword>
<evidence type="ECO:0000259" key="2">
    <source>
        <dbReference type="Pfam" id="PF02517"/>
    </source>
</evidence>
<proteinExistence type="predicted"/>
<feature type="transmembrane region" description="Helical" evidence="1">
    <location>
        <begin position="208"/>
        <end position="225"/>
    </location>
</feature>
<feature type="transmembrane region" description="Helical" evidence="1">
    <location>
        <begin position="82"/>
        <end position="105"/>
    </location>
</feature>
<keyword evidence="4" id="KW-1185">Reference proteome</keyword>
<dbReference type="GO" id="GO:0080120">
    <property type="term" value="P:CAAX-box protein maturation"/>
    <property type="evidence" value="ECO:0007669"/>
    <property type="project" value="UniProtKB-ARBA"/>
</dbReference>
<dbReference type="RefSeq" id="WP_154576981.1">
    <property type="nucleotide sequence ID" value="NZ_VUMO01000017.1"/>
</dbReference>
<dbReference type="PANTHER" id="PTHR36435:SF1">
    <property type="entry name" value="CAAX AMINO TERMINAL PROTEASE FAMILY PROTEIN"/>
    <property type="match status" value="1"/>
</dbReference>
<comment type="caution">
    <text evidence="3">The sequence shown here is derived from an EMBL/GenBank/DDBJ whole genome shotgun (WGS) entry which is preliminary data.</text>
</comment>
<dbReference type="EMBL" id="VUMO01000017">
    <property type="protein sequence ID" value="MSS20618.1"/>
    <property type="molecule type" value="Genomic_DNA"/>
</dbReference>
<dbReference type="GO" id="GO:0006508">
    <property type="term" value="P:proteolysis"/>
    <property type="evidence" value="ECO:0007669"/>
    <property type="project" value="UniProtKB-KW"/>
</dbReference>
<keyword evidence="1" id="KW-1133">Transmembrane helix</keyword>
<dbReference type="InterPro" id="IPR003675">
    <property type="entry name" value="Rce1/LyrA-like_dom"/>
</dbReference>
<feature type="transmembrane region" description="Helical" evidence="1">
    <location>
        <begin position="16"/>
        <end position="36"/>
    </location>
</feature>
<dbReference type="PANTHER" id="PTHR36435">
    <property type="entry name" value="SLR1288 PROTEIN"/>
    <property type="match status" value="1"/>
</dbReference>
<dbReference type="GO" id="GO:0008237">
    <property type="term" value="F:metallopeptidase activity"/>
    <property type="evidence" value="ECO:0007669"/>
    <property type="project" value="UniProtKB-KW"/>
</dbReference>
<accession>A0A7X2TBA9</accession>
<evidence type="ECO:0000256" key="1">
    <source>
        <dbReference type="SAM" id="Phobius"/>
    </source>
</evidence>
<dbReference type="GO" id="GO:0004175">
    <property type="term" value="F:endopeptidase activity"/>
    <property type="evidence" value="ECO:0007669"/>
    <property type="project" value="UniProtKB-ARBA"/>
</dbReference>
<reference evidence="3 4" key="1">
    <citation type="submission" date="2019-08" db="EMBL/GenBank/DDBJ databases">
        <title>In-depth cultivation of the pig gut microbiome towards novel bacterial diversity and tailored functional studies.</title>
        <authorList>
            <person name="Wylensek D."/>
            <person name="Hitch T.C.A."/>
            <person name="Clavel T."/>
        </authorList>
    </citation>
    <scope>NUCLEOTIDE SEQUENCE [LARGE SCALE GENOMIC DNA]</scope>
    <source>
        <strain evidence="3 4">RF-744-FAT-4</strain>
    </source>
</reference>
<dbReference type="InterPro" id="IPR052710">
    <property type="entry name" value="CAAX_protease"/>
</dbReference>
<gene>
    <name evidence="3" type="ORF">FYJ52_09455</name>
</gene>
<dbReference type="Pfam" id="PF02517">
    <property type="entry name" value="Rce1-like"/>
    <property type="match status" value="1"/>
</dbReference>
<keyword evidence="3" id="KW-0482">Metalloprotease</keyword>
<evidence type="ECO:0000313" key="3">
    <source>
        <dbReference type="EMBL" id="MSS20618.1"/>
    </source>
</evidence>
<feature type="transmembrane region" description="Helical" evidence="1">
    <location>
        <begin position="245"/>
        <end position="263"/>
    </location>
</feature>
<evidence type="ECO:0000313" key="4">
    <source>
        <dbReference type="Proteomes" id="UP000461754"/>
    </source>
</evidence>
<sequence>MYRVEERMFKEQAYRYFLFGILAIAVSFFLSDWILWEMAKHANLSGDIREILGEVFRLAFLIAIIFAGHMQSRILASDRESFAHGLLTGLPILAIAIAQLVLSFIQADPGYFSHTELVVSTIMIYTLTGIFEELLFRGVVLNAFQDAFAKKSAKTIWVSLILSALTFGLMHLTNLASGQDGVGTLMQVIEATAAGLCFGAVYLRCRNIWVVVILHALTDLSQSIGTNGQTAVDVQNTNVNAATSILSILPSLVILLGLTLFLLRRSKMEAIVSTNQDDFV</sequence>
<feature type="transmembrane region" description="Helical" evidence="1">
    <location>
        <begin position="117"/>
        <end position="136"/>
    </location>
</feature>
<organism evidence="3 4">
    <name type="scientific">Pseudoramibacter porci</name>
    <dbReference type="NCBI Taxonomy" id="2606631"/>
    <lineage>
        <taxon>Bacteria</taxon>
        <taxon>Bacillati</taxon>
        <taxon>Bacillota</taxon>
        <taxon>Clostridia</taxon>
        <taxon>Eubacteriales</taxon>
        <taxon>Eubacteriaceae</taxon>
        <taxon>Pseudoramibacter</taxon>
    </lineage>
</organism>
<feature type="transmembrane region" description="Helical" evidence="1">
    <location>
        <begin position="185"/>
        <end position="203"/>
    </location>
</feature>
<protein>
    <submittedName>
        <fullName evidence="3">CPBP family intramembrane metalloprotease</fullName>
    </submittedName>
</protein>
<keyword evidence="3" id="KW-0645">Protease</keyword>
<dbReference type="AlphaFoldDB" id="A0A7X2TBA9"/>